<protein>
    <submittedName>
        <fullName evidence="8">O-methyltransferase family protein</fullName>
    </submittedName>
</protein>
<evidence type="ECO:0000256" key="3">
    <source>
        <dbReference type="ARBA" id="ARBA00022691"/>
    </source>
</evidence>
<dbReference type="EMBL" id="JBFOLK010000013">
    <property type="protein sequence ID" value="KAL2466556.1"/>
    <property type="molecule type" value="Genomic_DNA"/>
</dbReference>
<dbReference type="Pfam" id="PF00891">
    <property type="entry name" value="Methyltransf_2"/>
    <property type="match status" value="1"/>
</dbReference>
<keyword evidence="1" id="KW-0489">Methyltransferase</keyword>
<evidence type="ECO:0000259" key="6">
    <source>
        <dbReference type="Pfam" id="PF00891"/>
    </source>
</evidence>
<dbReference type="SUPFAM" id="SSF53335">
    <property type="entry name" value="S-adenosyl-L-methionine-dependent methyltransferases"/>
    <property type="match status" value="1"/>
</dbReference>
<evidence type="ECO:0000256" key="2">
    <source>
        <dbReference type="ARBA" id="ARBA00022679"/>
    </source>
</evidence>
<dbReference type="InterPro" id="IPR016461">
    <property type="entry name" value="COMT-like"/>
</dbReference>
<evidence type="ECO:0000256" key="5">
    <source>
        <dbReference type="PIRSR" id="PIRSR005739-1"/>
    </source>
</evidence>
<organism evidence="8 9">
    <name type="scientific">Abeliophyllum distichum</name>
    <dbReference type="NCBI Taxonomy" id="126358"/>
    <lineage>
        <taxon>Eukaryota</taxon>
        <taxon>Viridiplantae</taxon>
        <taxon>Streptophyta</taxon>
        <taxon>Embryophyta</taxon>
        <taxon>Tracheophyta</taxon>
        <taxon>Spermatophyta</taxon>
        <taxon>Magnoliopsida</taxon>
        <taxon>eudicotyledons</taxon>
        <taxon>Gunneridae</taxon>
        <taxon>Pentapetalae</taxon>
        <taxon>asterids</taxon>
        <taxon>lamiids</taxon>
        <taxon>Lamiales</taxon>
        <taxon>Oleaceae</taxon>
        <taxon>Forsythieae</taxon>
        <taxon>Abeliophyllum</taxon>
    </lineage>
</organism>
<dbReference type="PIRSF" id="PIRSF005739">
    <property type="entry name" value="O-mtase"/>
    <property type="match status" value="1"/>
</dbReference>
<keyword evidence="3" id="KW-0949">S-adenosyl-L-methionine</keyword>
<feature type="domain" description="O-methyltransferase C-terminal" evidence="6">
    <location>
        <begin position="131"/>
        <end position="340"/>
    </location>
</feature>
<comment type="caution">
    <text evidence="8">The sequence shown here is derived from an EMBL/GenBank/DDBJ whole genome shotgun (WGS) entry which is preliminary data.</text>
</comment>
<dbReference type="CDD" id="cd02440">
    <property type="entry name" value="AdoMet_MTases"/>
    <property type="match status" value="1"/>
</dbReference>
<gene>
    <name evidence="8" type="ORF">Adt_42407</name>
</gene>
<dbReference type="AlphaFoldDB" id="A0ABD1PVH0"/>
<dbReference type="Gene3D" id="1.10.10.10">
    <property type="entry name" value="Winged helix-like DNA-binding domain superfamily/Winged helix DNA-binding domain"/>
    <property type="match status" value="1"/>
</dbReference>
<reference evidence="9" key="1">
    <citation type="submission" date="2024-07" db="EMBL/GenBank/DDBJ databases">
        <title>Two chromosome-level genome assemblies of Korean endemic species Abeliophyllum distichum and Forsythia ovata (Oleaceae).</title>
        <authorList>
            <person name="Jang H."/>
        </authorList>
    </citation>
    <scope>NUCLEOTIDE SEQUENCE [LARGE SCALE GENOMIC DNA]</scope>
</reference>
<dbReference type="GO" id="GO:0032259">
    <property type="term" value="P:methylation"/>
    <property type="evidence" value="ECO:0007669"/>
    <property type="project" value="UniProtKB-KW"/>
</dbReference>
<feature type="domain" description="O-methyltransferase dimerisation" evidence="7">
    <location>
        <begin position="20"/>
        <end position="110"/>
    </location>
</feature>
<dbReference type="InterPro" id="IPR001077">
    <property type="entry name" value="COMT_C"/>
</dbReference>
<evidence type="ECO:0000256" key="1">
    <source>
        <dbReference type="ARBA" id="ARBA00022603"/>
    </source>
</evidence>
<dbReference type="Pfam" id="PF08100">
    <property type="entry name" value="Dimerisation"/>
    <property type="match status" value="1"/>
</dbReference>
<dbReference type="InterPro" id="IPR029063">
    <property type="entry name" value="SAM-dependent_MTases_sf"/>
</dbReference>
<evidence type="ECO:0000313" key="9">
    <source>
        <dbReference type="Proteomes" id="UP001604336"/>
    </source>
</evidence>
<dbReference type="FunFam" id="1.10.10.10:FF:000213">
    <property type="entry name" value="Coniferyl alcohol 9-O-methyltransferase"/>
    <property type="match status" value="1"/>
</dbReference>
<comment type="similarity">
    <text evidence="4">Belongs to the class I-like SAM-binding methyltransferase superfamily. Cation-independent O-methyltransferase family. COMT subfamily.</text>
</comment>
<accession>A0ABD1PVH0</accession>
<keyword evidence="9" id="KW-1185">Reference proteome</keyword>
<sequence length="358" mass="39978">MASPNGEKSSELLQAQAHVWNYMFNYINSMSLRCAVQLGILEIIDKHGKPMTLDKLVDALPNINKAKSHGVYRLMRILTHSGFFVQEKIPGDKESTGYKLTPAGRFLLKDEPYSLAPFLQVLLDPNLAKAWEHVSEWFQSDRPSPLEIAHGTTLWGYAGNDPMLNQQFNDSMATDSRLVASVLVKDCKHVFEGLNSMVDIAGGTGYLARAIANEFPNMKCIILDLPHVVAGLEGSKNLSFVAGDMFESIPNADAILLKWTMHGWSDEECVKILKKCKEAIPSKDKGGKVIIIDMVVDNQKGDHDGLETQLFFDMLLMVNTVGRERDEREWSKLFSDAGFSDYKINPVLGLRAVIEVYP</sequence>
<evidence type="ECO:0000259" key="7">
    <source>
        <dbReference type="Pfam" id="PF08100"/>
    </source>
</evidence>
<proteinExistence type="inferred from homology"/>
<dbReference type="FunFam" id="3.40.50.150:FF:000057">
    <property type="entry name" value="O-methyltransferase ZRP4"/>
    <property type="match status" value="1"/>
</dbReference>
<dbReference type="Proteomes" id="UP001604336">
    <property type="component" value="Unassembled WGS sequence"/>
</dbReference>
<dbReference type="InterPro" id="IPR036388">
    <property type="entry name" value="WH-like_DNA-bd_sf"/>
</dbReference>
<keyword evidence="2" id="KW-0808">Transferase</keyword>
<dbReference type="PROSITE" id="PS51683">
    <property type="entry name" value="SAM_OMT_II"/>
    <property type="match status" value="1"/>
</dbReference>
<feature type="active site" description="Proton acceptor" evidence="5">
    <location>
        <position position="262"/>
    </location>
</feature>
<dbReference type="InterPro" id="IPR012967">
    <property type="entry name" value="COMT_dimerisation"/>
</dbReference>
<dbReference type="PANTHER" id="PTHR11746">
    <property type="entry name" value="O-METHYLTRANSFERASE"/>
    <property type="match status" value="1"/>
</dbReference>
<dbReference type="GO" id="GO:0008757">
    <property type="term" value="F:S-adenosylmethionine-dependent methyltransferase activity"/>
    <property type="evidence" value="ECO:0007669"/>
    <property type="project" value="UniProtKB-ARBA"/>
</dbReference>
<evidence type="ECO:0000256" key="4">
    <source>
        <dbReference type="ARBA" id="ARBA00034481"/>
    </source>
</evidence>
<dbReference type="Gene3D" id="3.40.50.150">
    <property type="entry name" value="Vaccinia Virus protein VP39"/>
    <property type="match status" value="1"/>
</dbReference>
<dbReference type="SUPFAM" id="SSF46785">
    <property type="entry name" value="Winged helix' DNA-binding domain"/>
    <property type="match status" value="1"/>
</dbReference>
<dbReference type="InterPro" id="IPR036390">
    <property type="entry name" value="WH_DNA-bd_sf"/>
</dbReference>
<evidence type="ECO:0000313" key="8">
    <source>
        <dbReference type="EMBL" id="KAL2466556.1"/>
    </source>
</evidence>
<name>A0ABD1PVH0_9LAMI</name>